<dbReference type="OrthoDB" id="3264350at2"/>
<feature type="region of interest" description="Disordered" evidence="1">
    <location>
        <begin position="501"/>
        <end position="526"/>
    </location>
</feature>
<proteinExistence type="predicted"/>
<feature type="chain" id="PRO_5011284273" evidence="2">
    <location>
        <begin position="24"/>
        <end position="738"/>
    </location>
</feature>
<evidence type="ECO:0000313" key="4">
    <source>
        <dbReference type="Proteomes" id="UP000215185"/>
    </source>
</evidence>
<evidence type="ECO:0000256" key="1">
    <source>
        <dbReference type="SAM" id="MobiDB-lite"/>
    </source>
</evidence>
<feature type="compositionally biased region" description="Basic and acidic residues" evidence="1">
    <location>
        <begin position="616"/>
        <end position="628"/>
    </location>
</feature>
<gene>
    <name evidence="3" type="ORF">SAMEA4412692_01126</name>
</gene>
<keyword evidence="2" id="KW-0732">Signal</keyword>
<feature type="region of interest" description="Disordered" evidence="1">
    <location>
        <begin position="607"/>
        <end position="645"/>
    </location>
</feature>
<reference evidence="3 4" key="1">
    <citation type="submission" date="2017-06" db="EMBL/GenBank/DDBJ databases">
        <authorList>
            <consortium name="Pathogen Informatics"/>
        </authorList>
    </citation>
    <scope>NUCLEOTIDE SEQUENCE [LARGE SCALE GENOMIC DNA]</scope>
    <source>
        <strain evidence="3 4">NCTC13788</strain>
    </source>
</reference>
<feature type="compositionally biased region" description="Polar residues" evidence="1">
    <location>
        <begin position="715"/>
        <end position="738"/>
    </location>
</feature>
<dbReference type="KEGG" id="smen:SAMEA4412692_1126"/>
<dbReference type="NCBIfam" id="TIGR01363">
    <property type="entry name" value="strep_his_triad"/>
    <property type="match status" value="2"/>
</dbReference>
<evidence type="ECO:0000313" key="3">
    <source>
        <dbReference type="EMBL" id="SNU88573.1"/>
    </source>
</evidence>
<dbReference type="RefSeq" id="WP_018373461.1">
    <property type="nucleotide sequence ID" value="NZ_LT906439.1"/>
</dbReference>
<feature type="signal peptide" evidence="2">
    <location>
        <begin position="1"/>
        <end position="23"/>
    </location>
</feature>
<sequence length="738" mass="81661">MNKKKLLISSAVLSLCLASSAGAYYLGHQQGQDEAGSNQVSYVDASGKDSKVVTNTKGMTPDEVSAKEGISAEQIVIKITDDGYVTAHGDHFHYYTGKVPYDAILSEELIMKDPNYVFKQSDVINEVKDGYIIKVEGKYYLYLKEGSKSENIRSKAEVAEQQARASKKSGHRENGGTLSSVSTSGRYTTDDGYVFSPTDVIDDLGDAFIVPHGDHFHYIPKADLSASELAAAQEYWDKKVGKGNPVRPPYANAQGQMNQSIHYQPANPDGTPNLIQSGTNSVNQAVQPGETLAGLLAQLDRTPLSERHVEVDGLVYDPRTITRFSSTGVAVPHGNHYHFIPYSSMSALELKITKLLAAGHPIDDKSIIAPTQPTQPKPKQPIQPIVKPSKPEKPIVKPAKPNVPTPPSPDKPKDDHGVTPLNERKGKPNSQIVYSPEEIAKAKAAGKYTTSDGYIFDAKDIIDDMGDAYLTPHMGHTHWIPKKNLSAEELAAAEAFWKAKKGEQSEVPAVPETPENPSDGSRKKSTPEIYETVKAAKIVPVDKIPYRADQAVAYRNGMLIIPHHDHYHNLDLNYFDGPRAIYEAPEGYTIEELMATIKYYVENPSERPLKEGWGNDSDHDKPGNKEDNNYDINEEPEEDTEDEVDDHTLKMQKLAKQYHMDQKEFEKRIGTLCFRYWASEDNLEFINETEVRITKPDGTIVLVNLHTMEEVVTEPSDSATSELSVADSVITQAEESLE</sequence>
<protein>
    <submittedName>
        <fullName evidence="3">Streptococcal histidine triad protein</fullName>
    </submittedName>
</protein>
<feature type="region of interest" description="Disordered" evidence="1">
    <location>
        <begin position="366"/>
        <end position="432"/>
    </location>
</feature>
<keyword evidence="4" id="KW-1185">Reference proteome</keyword>
<evidence type="ECO:0000256" key="2">
    <source>
        <dbReference type="SAM" id="SignalP"/>
    </source>
</evidence>
<feature type="compositionally biased region" description="Basic and acidic residues" evidence="1">
    <location>
        <begin position="410"/>
        <end position="426"/>
    </location>
</feature>
<dbReference type="eggNOG" id="ENOG502Z9HZ">
    <property type="taxonomic scope" value="Bacteria"/>
</dbReference>
<dbReference type="SUPFAM" id="SSF142887">
    <property type="entry name" value="PhtA domain-like"/>
    <property type="match status" value="3"/>
</dbReference>
<dbReference type="AlphaFoldDB" id="A0A239SVF5"/>
<feature type="region of interest" description="Disordered" evidence="1">
    <location>
        <begin position="152"/>
        <end position="183"/>
    </location>
</feature>
<feature type="region of interest" description="Disordered" evidence="1">
    <location>
        <begin position="714"/>
        <end position="738"/>
    </location>
</feature>
<name>A0A239SVF5_9STRE</name>
<dbReference type="STRING" id="1123308.GCA_000380085_00890"/>
<organism evidence="3 4">
    <name type="scientific">Streptococcus merionis</name>
    <dbReference type="NCBI Taxonomy" id="400065"/>
    <lineage>
        <taxon>Bacteria</taxon>
        <taxon>Bacillati</taxon>
        <taxon>Bacillota</taxon>
        <taxon>Bacilli</taxon>
        <taxon>Lactobacillales</taxon>
        <taxon>Streptococcaceae</taxon>
        <taxon>Streptococcus</taxon>
    </lineage>
</organism>
<dbReference type="InterPro" id="IPR037228">
    <property type="entry name" value="PhtA_dom_sf"/>
</dbReference>
<dbReference type="InterPro" id="IPR023832">
    <property type="entry name" value="His_triad_protein"/>
</dbReference>
<dbReference type="Gene3D" id="3.10.50.90">
    <property type="match status" value="4"/>
</dbReference>
<feature type="compositionally biased region" description="Acidic residues" evidence="1">
    <location>
        <begin position="632"/>
        <end position="645"/>
    </location>
</feature>
<dbReference type="Proteomes" id="UP000215185">
    <property type="component" value="Chromosome 1"/>
</dbReference>
<dbReference type="InterPro" id="IPR006270">
    <property type="entry name" value="Strep_his_triad_rpt"/>
</dbReference>
<accession>A0A239SVF5</accession>
<dbReference type="EMBL" id="LT906439">
    <property type="protein sequence ID" value="SNU88573.1"/>
    <property type="molecule type" value="Genomic_DNA"/>
</dbReference>
<dbReference type="Pfam" id="PF04270">
    <property type="entry name" value="Strep_his_triad"/>
    <property type="match status" value="6"/>
</dbReference>